<evidence type="ECO:0000313" key="3">
    <source>
        <dbReference type="EMBL" id="OQR83859.1"/>
    </source>
</evidence>
<protein>
    <submittedName>
        <fullName evidence="3">Serine protease family S09X</fullName>
    </submittedName>
</protein>
<name>A0A1V9YDT2_ACHHY</name>
<keyword evidence="3" id="KW-0645">Protease</keyword>
<dbReference type="SUPFAM" id="SSF53474">
    <property type="entry name" value="alpha/beta-Hydrolases"/>
    <property type="match status" value="1"/>
</dbReference>
<dbReference type="InterPro" id="IPR029058">
    <property type="entry name" value="AB_hydrolase_fold"/>
</dbReference>
<reference evidence="3 4" key="1">
    <citation type="journal article" date="2014" name="Genome Biol. Evol.">
        <title>The secreted proteins of Achlya hypogyna and Thraustotheca clavata identify the ancestral oomycete secretome and reveal gene acquisitions by horizontal gene transfer.</title>
        <authorList>
            <person name="Misner I."/>
            <person name="Blouin N."/>
            <person name="Leonard G."/>
            <person name="Richards T.A."/>
            <person name="Lane C.E."/>
        </authorList>
    </citation>
    <scope>NUCLEOTIDE SEQUENCE [LARGE SCALE GENOMIC DNA]</scope>
    <source>
        <strain evidence="3 4">ATCC 48635</strain>
    </source>
</reference>
<keyword evidence="1" id="KW-0812">Transmembrane</keyword>
<keyword evidence="3" id="KW-0378">Hydrolase</keyword>
<accession>A0A1V9YDT2</accession>
<dbReference type="ESTHER" id="9stra-a0a1v9ydt2">
    <property type="family name" value="ABHD13-BEM46"/>
</dbReference>
<evidence type="ECO:0000256" key="1">
    <source>
        <dbReference type="SAM" id="Phobius"/>
    </source>
</evidence>
<dbReference type="Proteomes" id="UP000243579">
    <property type="component" value="Unassembled WGS sequence"/>
</dbReference>
<dbReference type="AlphaFoldDB" id="A0A1V9YDT2"/>
<feature type="domain" description="Serine aminopeptidase S33" evidence="2">
    <location>
        <begin position="99"/>
        <end position="221"/>
    </location>
</feature>
<proteinExistence type="predicted"/>
<dbReference type="Gene3D" id="3.40.50.1820">
    <property type="entry name" value="alpha/beta hydrolase"/>
    <property type="match status" value="1"/>
</dbReference>
<gene>
    <name evidence="3" type="ORF">ACHHYP_14203</name>
</gene>
<dbReference type="GO" id="GO:0008233">
    <property type="term" value="F:peptidase activity"/>
    <property type="evidence" value="ECO:0007669"/>
    <property type="project" value="UniProtKB-KW"/>
</dbReference>
<comment type="caution">
    <text evidence="3">The sequence shown here is derived from an EMBL/GenBank/DDBJ whole genome shotgun (WGS) entry which is preliminary data.</text>
</comment>
<dbReference type="GO" id="GO:0006508">
    <property type="term" value="P:proteolysis"/>
    <property type="evidence" value="ECO:0007669"/>
    <property type="project" value="UniProtKB-KW"/>
</dbReference>
<keyword evidence="1" id="KW-1133">Transmembrane helix</keyword>
<feature type="transmembrane region" description="Helical" evidence="1">
    <location>
        <begin position="12"/>
        <end position="37"/>
    </location>
</feature>
<keyword evidence="1" id="KW-0472">Membrane</keyword>
<sequence>MTDATSAPGAGLLAWIQTGVYTGGAVFAGLLMLLYVYQEKLLYHPSMPGVPKLTTENPKGYQHPAEYGVDYEDVYIPTKDGITIHAWLMKQANVKAVPTIIFFHGNAGNIGFRLPNAVQMFHQLGCNILLVDYRGFGLSLGHPSERGLQLDAEATLDFAIKRQDLDATKLIVFGRSLGGAVAIYLAETRGADIAALMLENTFLSISAMVDTLLPMLSPVKRFVLAIDWSNERRIAALSHPILFLAGQMDELVPPSHMTRLHDLARASRRRQWYPIARGTHNDSWVRGGAAYFETMREFIAAVSATELTTDGMPVCSPNKEATIPNMLDTPIFHRTKAKDD</sequence>
<keyword evidence="4" id="KW-1185">Reference proteome</keyword>
<dbReference type="PANTHER" id="PTHR12277:SF81">
    <property type="entry name" value="PROTEIN ABHD13"/>
    <property type="match status" value="1"/>
</dbReference>
<evidence type="ECO:0000313" key="4">
    <source>
        <dbReference type="Proteomes" id="UP000243579"/>
    </source>
</evidence>
<dbReference type="OrthoDB" id="10249433at2759"/>
<dbReference type="GO" id="GO:0016020">
    <property type="term" value="C:membrane"/>
    <property type="evidence" value="ECO:0007669"/>
    <property type="project" value="TreeGrafter"/>
</dbReference>
<dbReference type="InterPro" id="IPR022742">
    <property type="entry name" value="Hydrolase_4"/>
</dbReference>
<dbReference type="PANTHER" id="PTHR12277">
    <property type="entry name" value="ALPHA/BETA HYDROLASE DOMAIN-CONTAINING PROTEIN"/>
    <property type="match status" value="1"/>
</dbReference>
<organism evidence="3 4">
    <name type="scientific">Achlya hypogyna</name>
    <name type="common">Oomycete</name>
    <name type="synonym">Protoachlya hypogyna</name>
    <dbReference type="NCBI Taxonomy" id="1202772"/>
    <lineage>
        <taxon>Eukaryota</taxon>
        <taxon>Sar</taxon>
        <taxon>Stramenopiles</taxon>
        <taxon>Oomycota</taxon>
        <taxon>Saprolegniomycetes</taxon>
        <taxon>Saprolegniales</taxon>
        <taxon>Achlyaceae</taxon>
        <taxon>Achlya</taxon>
    </lineage>
</organism>
<dbReference type="STRING" id="1202772.A0A1V9YDT2"/>
<dbReference type="EMBL" id="JNBR01002051">
    <property type="protein sequence ID" value="OQR83859.1"/>
    <property type="molecule type" value="Genomic_DNA"/>
</dbReference>
<dbReference type="Pfam" id="PF12146">
    <property type="entry name" value="Hydrolase_4"/>
    <property type="match status" value="1"/>
</dbReference>
<evidence type="ECO:0000259" key="2">
    <source>
        <dbReference type="Pfam" id="PF12146"/>
    </source>
</evidence>
<dbReference type="GO" id="GO:0008474">
    <property type="term" value="F:palmitoyl-(protein) hydrolase activity"/>
    <property type="evidence" value="ECO:0007669"/>
    <property type="project" value="TreeGrafter"/>
</dbReference>